<dbReference type="SMART" id="SM00091">
    <property type="entry name" value="PAS"/>
    <property type="match status" value="1"/>
</dbReference>
<sequence>MNQILLIQYNPDDVAKMLSMLQSYSKGETEVIHAPSLEDGLSHIRRTDFDLIMVDLDLPGIDGVNTIDTILEIENKCPLITLSGEYDEELAFQLIDKSIQDFLVKGEFNKKQLHRSVRFAIQRKKWEESLRITGERLKAIFDSAPLGFFLVDMKGTFIDGNKATEKILGYYKNELMGKSYLDMGLLPSDGREKAIQLLVRNSIGMSTGPDIIVFKRKTGEKVNVEMFTNSIQINSEVYAFGIVRELCGKSVN</sequence>
<proteinExistence type="predicted"/>
<accession>A0A3B0UEJ8</accession>
<dbReference type="PANTHER" id="PTHR44591">
    <property type="entry name" value="STRESS RESPONSE REGULATOR PROTEIN 1"/>
    <property type="match status" value="1"/>
</dbReference>
<dbReference type="Gene3D" id="3.40.50.2300">
    <property type="match status" value="1"/>
</dbReference>
<dbReference type="Gene3D" id="3.30.450.20">
    <property type="entry name" value="PAS domain"/>
    <property type="match status" value="1"/>
</dbReference>
<dbReference type="GO" id="GO:0000160">
    <property type="term" value="P:phosphorelay signal transduction system"/>
    <property type="evidence" value="ECO:0007669"/>
    <property type="project" value="InterPro"/>
</dbReference>
<dbReference type="CDD" id="cd00130">
    <property type="entry name" value="PAS"/>
    <property type="match status" value="1"/>
</dbReference>
<reference evidence="4" key="1">
    <citation type="submission" date="2018-06" db="EMBL/GenBank/DDBJ databases">
        <authorList>
            <person name="Zhirakovskaya E."/>
        </authorList>
    </citation>
    <scope>NUCLEOTIDE SEQUENCE</scope>
</reference>
<dbReference type="SUPFAM" id="SSF55785">
    <property type="entry name" value="PYP-like sensor domain (PAS domain)"/>
    <property type="match status" value="1"/>
</dbReference>
<dbReference type="EMBL" id="UOEP01000199">
    <property type="protein sequence ID" value="VAW23707.1"/>
    <property type="molecule type" value="Genomic_DNA"/>
</dbReference>
<dbReference type="SMART" id="SM00448">
    <property type="entry name" value="REC"/>
    <property type="match status" value="1"/>
</dbReference>
<evidence type="ECO:0000256" key="1">
    <source>
        <dbReference type="ARBA" id="ARBA00022553"/>
    </source>
</evidence>
<dbReference type="InterPro" id="IPR000014">
    <property type="entry name" value="PAS"/>
</dbReference>
<dbReference type="PROSITE" id="PS50110">
    <property type="entry name" value="RESPONSE_REGULATORY"/>
    <property type="match status" value="1"/>
</dbReference>
<organism evidence="4">
    <name type="scientific">hydrothermal vent metagenome</name>
    <dbReference type="NCBI Taxonomy" id="652676"/>
    <lineage>
        <taxon>unclassified sequences</taxon>
        <taxon>metagenomes</taxon>
        <taxon>ecological metagenomes</taxon>
    </lineage>
</organism>
<dbReference type="Pfam" id="PF00072">
    <property type="entry name" value="Response_reg"/>
    <property type="match status" value="1"/>
</dbReference>
<evidence type="ECO:0000259" key="3">
    <source>
        <dbReference type="PROSITE" id="PS50112"/>
    </source>
</evidence>
<dbReference type="NCBIfam" id="TIGR00229">
    <property type="entry name" value="sensory_box"/>
    <property type="match status" value="1"/>
</dbReference>
<dbReference type="PANTHER" id="PTHR44591:SF3">
    <property type="entry name" value="RESPONSE REGULATORY DOMAIN-CONTAINING PROTEIN"/>
    <property type="match status" value="1"/>
</dbReference>
<dbReference type="InterPro" id="IPR050595">
    <property type="entry name" value="Bact_response_regulator"/>
</dbReference>
<evidence type="ECO:0000313" key="4">
    <source>
        <dbReference type="EMBL" id="VAW23707.1"/>
    </source>
</evidence>
<dbReference type="Pfam" id="PF13426">
    <property type="entry name" value="PAS_9"/>
    <property type="match status" value="1"/>
</dbReference>
<keyword evidence="1" id="KW-0597">Phosphoprotein</keyword>
<dbReference type="InterPro" id="IPR011006">
    <property type="entry name" value="CheY-like_superfamily"/>
</dbReference>
<feature type="domain" description="PAS" evidence="3">
    <location>
        <begin position="133"/>
        <end position="189"/>
    </location>
</feature>
<dbReference type="AlphaFoldDB" id="A0A3B0UEJ8"/>
<protein>
    <submittedName>
        <fullName evidence="4">Uncharacterized protein</fullName>
    </submittedName>
</protein>
<dbReference type="PROSITE" id="PS50112">
    <property type="entry name" value="PAS"/>
    <property type="match status" value="1"/>
</dbReference>
<gene>
    <name evidence="4" type="ORF">MNBD_BACTEROID01-1739</name>
</gene>
<dbReference type="SUPFAM" id="SSF52172">
    <property type="entry name" value="CheY-like"/>
    <property type="match status" value="1"/>
</dbReference>
<dbReference type="InterPro" id="IPR001789">
    <property type="entry name" value="Sig_transdc_resp-reg_receiver"/>
</dbReference>
<dbReference type="CDD" id="cd00156">
    <property type="entry name" value="REC"/>
    <property type="match status" value="1"/>
</dbReference>
<dbReference type="InterPro" id="IPR035965">
    <property type="entry name" value="PAS-like_dom_sf"/>
</dbReference>
<feature type="domain" description="Response regulatory" evidence="2">
    <location>
        <begin position="3"/>
        <end position="120"/>
    </location>
</feature>
<name>A0A3B0UEJ8_9ZZZZ</name>
<evidence type="ECO:0000259" key="2">
    <source>
        <dbReference type="PROSITE" id="PS50110"/>
    </source>
</evidence>